<dbReference type="AlphaFoldDB" id="A0A0J8E3F2"/>
<dbReference type="EMBL" id="KQ090301">
    <property type="protein sequence ID" value="KMS97635.1"/>
    <property type="molecule type" value="Genomic_DNA"/>
</dbReference>
<dbReference type="Proteomes" id="UP000035740">
    <property type="component" value="Unassembled WGS sequence"/>
</dbReference>
<evidence type="ECO:0000313" key="2">
    <source>
        <dbReference type="Proteomes" id="UP000035740"/>
    </source>
</evidence>
<dbReference type="Gramene" id="KMS97635">
    <property type="protein sequence ID" value="KMS97635"/>
    <property type="gene ID" value="BVRB_5g125180"/>
</dbReference>
<proteinExistence type="predicted"/>
<sequence>MWIYASFLYHSKAAFLDGVCRDHAGTWVEGIYMATHTLHALEAELSAVLMSLQWA</sequence>
<name>A0A0J8E3F2_BETVV</name>
<evidence type="ECO:0000313" key="1">
    <source>
        <dbReference type="EMBL" id="KMS97635.1"/>
    </source>
</evidence>
<protein>
    <recommendedName>
        <fullName evidence="3">RNase H type-1 domain-containing protein</fullName>
    </recommendedName>
</protein>
<keyword evidence="2" id="KW-1185">Reference proteome</keyword>
<organism evidence="1 2">
    <name type="scientific">Beta vulgaris subsp. vulgaris</name>
    <name type="common">Beet</name>
    <dbReference type="NCBI Taxonomy" id="3555"/>
    <lineage>
        <taxon>Eukaryota</taxon>
        <taxon>Viridiplantae</taxon>
        <taxon>Streptophyta</taxon>
        <taxon>Embryophyta</taxon>
        <taxon>Tracheophyta</taxon>
        <taxon>Spermatophyta</taxon>
        <taxon>Magnoliopsida</taxon>
        <taxon>eudicotyledons</taxon>
        <taxon>Gunneridae</taxon>
        <taxon>Pentapetalae</taxon>
        <taxon>Caryophyllales</taxon>
        <taxon>Chenopodiaceae</taxon>
        <taxon>Betoideae</taxon>
        <taxon>Beta</taxon>
    </lineage>
</organism>
<accession>A0A0J8E3F2</accession>
<gene>
    <name evidence="1" type="ORF">BVRB_5g125180</name>
</gene>
<evidence type="ECO:0008006" key="3">
    <source>
        <dbReference type="Google" id="ProtNLM"/>
    </source>
</evidence>
<reference evidence="1 2" key="1">
    <citation type="journal article" date="2014" name="Nature">
        <title>The genome of the recently domesticated crop plant sugar beet (Beta vulgaris).</title>
        <authorList>
            <person name="Dohm J.C."/>
            <person name="Minoche A.E."/>
            <person name="Holtgrawe D."/>
            <person name="Capella-Gutierrez S."/>
            <person name="Zakrzewski F."/>
            <person name="Tafer H."/>
            <person name="Rupp O."/>
            <person name="Sorensen T.R."/>
            <person name="Stracke R."/>
            <person name="Reinhardt R."/>
            <person name="Goesmann A."/>
            <person name="Kraft T."/>
            <person name="Schulz B."/>
            <person name="Stadler P.F."/>
            <person name="Schmidt T."/>
            <person name="Gabaldon T."/>
            <person name="Lehrach H."/>
            <person name="Weisshaar B."/>
            <person name="Himmelbauer H."/>
        </authorList>
    </citation>
    <scope>NUCLEOTIDE SEQUENCE [LARGE SCALE GENOMIC DNA]</scope>
    <source>
        <tissue evidence="1">Taproot</tissue>
    </source>
</reference>